<dbReference type="KEGG" id="rpe:RPE_4287"/>
<dbReference type="HOGENOM" id="CLU_087914_1_0_5"/>
<dbReference type="eggNOG" id="COG3350">
    <property type="taxonomic scope" value="Bacteria"/>
</dbReference>
<dbReference type="AlphaFoldDB" id="Q07IM3"/>
<accession>Q07IM3</accession>
<dbReference type="NCBIfam" id="NF041384">
    <property type="entry name" value="YHS_seleno_dom"/>
    <property type="match status" value="1"/>
</dbReference>
<evidence type="ECO:0000313" key="1">
    <source>
        <dbReference type="EMBL" id="ABJ08211.1"/>
    </source>
</evidence>
<dbReference type="STRING" id="316055.RPE_4287"/>
<reference evidence="1" key="1">
    <citation type="submission" date="2006-09" db="EMBL/GenBank/DDBJ databases">
        <title>Complete sequence of Rhodopseudomonas palustris BisA53.</title>
        <authorList>
            <consortium name="US DOE Joint Genome Institute"/>
            <person name="Copeland A."/>
            <person name="Lucas S."/>
            <person name="Lapidus A."/>
            <person name="Barry K."/>
            <person name="Detter J.C."/>
            <person name="Glavina del Rio T."/>
            <person name="Hammon N."/>
            <person name="Israni S."/>
            <person name="Dalin E."/>
            <person name="Tice H."/>
            <person name="Pitluck S."/>
            <person name="Chain P."/>
            <person name="Malfatti S."/>
            <person name="Shin M."/>
            <person name="Vergez L."/>
            <person name="Schmutz J."/>
            <person name="Larimer F."/>
            <person name="Land M."/>
            <person name="Hauser L."/>
            <person name="Pelletier D.A."/>
            <person name="Kyrpides N."/>
            <person name="Kim E."/>
            <person name="Harwood C.S."/>
            <person name="Oda Y."/>
            <person name="Richardson P."/>
        </authorList>
    </citation>
    <scope>NUCLEOTIDE SEQUENCE [LARGE SCALE GENOMIC DNA]</scope>
    <source>
        <strain evidence="1">BisA53</strain>
    </source>
</reference>
<dbReference type="EMBL" id="CP000463">
    <property type="protein sequence ID" value="ABJ08211.1"/>
    <property type="molecule type" value="Genomic_DNA"/>
</dbReference>
<name>Q07IM3_RHOP5</name>
<proteinExistence type="predicted"/>
<sequence>MHPSRLRPSSPTRMLSMPTMTVQRQQIKAVRRGLALILLAAASAAAPIGVGVLAATTERVVVDRHNGLAIGGFDPVAYFTDQEAVQGKPEVEAFEGGVVWRFCNAGNRDYFLARPDIYAPQFGGYDPVDVARGVTVSGNARVWLIAGRRLYLFAHEDNRAAFSADPARYLVRANQRWPKLVEQLAQ</sequence>
<evidence type="ECO:0008006" key="2">
    <source>
        <dbReference type="Google" id="ProtNLM"/>
    </source>
</evidence>
<protein>
    <recommendedName>
        <fullName evidence="2">YHS domain-containing protein</fullName>
    </recommendedName>
</protein>
<gene>
    <name evidence="1" type="ordered locus">RPE_4287</name>
</gene>
<organism evidence="1">
    <name type="scientific">Rhodopseudomonas palustris (strain BisA53)</name>
    <dbReference type="NCBI Taxonomy" id="316055"/>
    <lineage>
        <taxon>Bacteria</taxon>
        <taxon>Pseudomonadati</taxon>
        <taxon>Pseudomonadota</taxon>
        <taxon>Alphaproteobacteria</taxon>
        <taxon>Hyphomicrobiales</taxon>
        <taxon>Nitrobacteraceae</taxon>
        <taxon>Rhodopseudomonas</taxon>
    </lineage>
</organism>